<sequence length="1093" mass="120725">MQEPAVRLLPMALQDSNLLDCTQMILAPPPLLTRTCAWPCTTFAFANLALILFGVILFGLYLLLNDFLQPLLWAGLCAVLLKGYKDSLVEFWVPFLEQGLSSVLSVPFLLLRDLYINIALDTWANLSPYLRPLMKKKDEKEKGSDEKVPLKRRRSAPANKLKEMKMHTRSEILFEWLAAFGVGSLLWSGLRLRYGLLVAACLLGFWTLMEVAKENGASQKAAPAAEPKAAGSVAGRVAERVKAADRSLGQSALARLHTLVTVGLVAGLLLGALALAAFFSYAIVMETKTGVEGLNEQVQQHGSKFADSMGVTKWLQENDVPGLVNRTYEKVLGTAKEQFDDLVVRYNLTEVVDTVRDSLDLYFAKGEQGEGAGNGTLVATRPASELAERVQVIKANLIAYQIAYWLMQFHDAVREIQAVVALGPVTKLPVSAEKLREYLQIAQSTGAAALRLIVGQGSNMLTGGATLFVTSFRMVLSGALGFVNFTLQAGFFLTILYALLSAEEGAASSQLLGLLPVSDKQKAKISDALFTAISGVLLCSVKLALFQTAFTWLLFRAFHIHFLYTCTLLAGLNAVLPLLPNWLSSLPAGLQLVARGNYVGGVLLVVAHNLTSGRLSVVGGMSVFSSPIQGAIFGPLIVTIFVALRNLYSEFVGNLGTGPACYDFAFAYGNPCFSDRIMWLRKLETFVEEQTLVEEDVPINSAILASKSSVFLNMLSSGMAESDKDRPVIIRMSSNDEKGAFLRMLRFVYTGEITLSSLIGRDRAEEFLELLAVADKYAVSSLVSAVSEVWEKLLDDVDVLQFAAFSLPETYTSLYREVKNLEEKAQEALVRRFKGVGTWDDLEFMKVGLESVSFLLGKEELEAESEEKVFEQTLKWVRNTFKTTEDRQTAVSKLCAHLRFAQMSADFIETQVANAPEMDSLPAQRLIREGLGFAASSLSRKASMTDSRFQKRGGFDFRIYFRALLAEDAEVESQQVSPAIVNHNWKWHLMVKRMDREEEPSTVGLFLGAYETYEEQFAQHSLRVQMSFSAKSVAEGEWVSLEKPQLHLFESEEKDWGYPNIFGDSWEAICSNKKWVGASGEITVRVEATILSN</sequence>
<feature type="domain" description="BTB" evidence="10">
    <location>
        <begin position="674"/>
        <end position="757"/>
    </location>
</feature>
<dbReference type="Pfam" id="PF07707">
    <property type="entry name" value="BACK"/>
    <property type="match status" value="1"/>
</dbReference>
<feature type="compositionally biased region" description="Basic and acidic residues" evidence="8">
    <location>
        <begin position="137"/>
        <end position="149"/>
    </location>
</feature>
<dbReference type="InterPro" id="IPR002549">
    <property type="entry name" value="AI-2E-like"/>
</dbReference>
<dbReference type="GO" id="GO:0016020">
    <property type="term" value="C:membrane"/>
    <property type="evidence" value="ECO:0007669"/>
    <property type="project" value="UniProtKB-SubCell"/>
</dbReference>
<evidence type="ECO:0000256" key="2">
    <source>
        <dbReference type="ARBA" id="ARBA00004141"/>
    </source>
</evidence>
<evidence type="ECO:0000256" key="1">
    <source>
        <dbReference type="ARBA" id="ARBA00002668"/>
    </source>
</evidence>
<organism evidence="11 12">
    <name type="scientific">Klebsormidium nitens</name>
    <name type="common">Green alga</name>
    <name type="synonym">Ulothrix nitens</name>
    <dbReference type="NCBI Taxonomy" id="105231"/>
    <lineage>
        <taxon>Eukaryota</taxon>
        <taxon>Viridiplantae</taxon>
        <taxon>Streptophyta</taxon>
        <taxon>Klebsormidiophyceae</taxon>
        <taxon>Klebsormidiales</taxon>
        <taxon>Klebsormidiaceae</taxon>
        <taxon>Klebsormidium</taxon>
    </lineage>
</organism>
<evidence type="ECO:0000256" key="3">
    <source>
        <dbReference type="ARBA" id="ARBA00004906"/>
    </source>
</evidence>
<evidence type="ECO:0000256" key="5">
    <source>
        <dbReference type="ARBA" id="ARBA00022692"/>
    </source>
</evidence>
<evidence type="ECO:0000256" key="4">
    <source>
        <dbReference type="ARBA" id="ARBA00009773"/>
    </source>
</evidence>
<dbReference type="Gene3D" id="3.30.710.10">
    <property type="entry name" value="Potassium Channel Kv1.1, Chain A"/>
    <property type="match status" value="1"/>
</dbReference>
<feature type="transmembrane region" description="Helical" evidence="9">
    <location>
        <begin position="43"/>
        <end position="64"/>
    </location>
</feature>
<evidence type="ECO:0000313" key="11">
    <source>
        <dbReference type="EMBL" id="GAQ81305.1"/>
    </source>
</evidence>
<dbReference type="Pfam" id="PF00651">
    <property type="entry name" value="BTB"/>
    <property type="match status" value="1"/>
</dbReference>
<dbReference type="PANTHER" id="PTHR21716">
    <property type="entry name" value="TRANSMEMBRANE PROTEIN"/>
    <property type="match status" value="1"/>
</dbReference>
<dbReference type="Proteomes" id="UP000054558">
    <property type="component" value="Unassembled WGS sequence"/>
</dbReference>
<feature type="transmembrane region" description="Helical" evidence="9">
    <location>
        <begin position="256"/>
        <end position="284"/>
    </location>
</feature>
<dbReference type="InterPro" id="IPR000210">
    <property type="entry name" value="BTB/POZ_dom"/>
</dbReference>
<feature type="region of interest" description="Disordered" evidence="8">
    <location>
        <begin position="137"/>
        <end position="158"/>
    </location>
</feature>
<dbReference type="OrthoDB" id="5970161at2759"/>
<reference evidence="11 12" key="1">
    <citation type="journal article" date="2014" name="Nat. Commun.">
        <title>Klebsormidium flaccidum genome reveals primary factors for plant terrestrial adaptation.</title>
        <authorList>
            <person name="Hori K."/>
            <person name="Maruyama F."/>
            <person name="Fujisawa T."/>
            <person name="Togashi T."/>
            <person name="Yamamoto N."/>
            <person name="Seo M."/>
            <person name="Sato S."/>
            <person name="Yamada T."/>
            <person name="Mori H."/>
            <person name="Tajima N."/>
            <person name="Moriyama T."/>
            <person name="Ikeuchi M."/>
            <person name="Watanabe M."/>
            <person name="Wada H."/>
            <person name="Kobayashi K."/>
            <person name="Saito M."/>
            <person name="Masuda T."/>
            <person name="Sasaki-Sekimoto Y."/>
            <person name="Mashiguchi K."/>
            <person name="Awai K."/>
            <person name="Shimojima M."/>
            <person name="Masuda S."/>
            <person name="Iwai M."/>
            <person name="Nobusawa T."/>
            <person name="Narise T."/>
            <person name="Kondo S."/>
            <person name="Saito H."/>
            <person name="Sato R."/>
            <person name="Murakawa M."/>
            <person name="Ihara Y."/>
            <person name="Oshima-Yamada Y."/>
            <person name="Ohtaka K."/>
            <person name="Satoh M."/>
            <person name="Sonobe K."/>
            <person name="Ishii M."/>
            <person name="Ohtani R."/>
            <person name="Kanamori-Sato M."/>
            <person name="Honoki R."/>
            <person name="Miyazaki D."/>
            <person name="Mochizuki H."/>
            <person name="Umetsu J."/>
            <person name="Higashi K."/>
            <person name="Shibata D."/>
            <person name="Kamiya Y."/>
            <person name="Sato N."/>
            <person name="Nakamura Y."/>
            <person name="Tabata S."/>
            <person name="Ida S."/>
            <person name="Kurokawa K."/>
            <person name="Ohta H."/>
        </authorList>
    </citation>
    <scope>NUCLEOTIDE SEQUENCE [LARGE SCALE GENOMIC DNA]</scope>
    <source>
        <strain evidence="11 12">NIES-2285</strain>
    </source>
</reference>
<protein>
    <recommendedName>
        <fullName evidence="10">BTB domain-containing protein</fullName>
    </recommendedName>
</protein>
<feature type="transmembrane region" description="Helical" evidence="9">
    <location>
        <begin position="194"/>
        <end position="212"/>
    </location>
</feature>
<feature type="transmembrane region" description="Helical" evidence="9">
    <location>
        <begin position="561"/>
        <end position="580"/>
    </location>
</feature>
<evidence type="ECO:0000256" key="8">
    <source>
        <dbReference type="SAM" id="MobiDB-lite"/>
    </source>
</evidence>
<dbReference type="InterPro" id="IPR008974">
    <property type="entry name" value="TRAF-like"/>
</dbReference>
<dbReference type="EMBL" id="DF237025">
    <property type="protein sequence ID" value="GAQ81305.1"/>
    <property type="molecule type" value="Genomic_DNA"/>
</dbReference>
<dbReference type="PROSITE" id="PS50097">
    <property type="entry name" value="BTB"/>
    <property type="match status" value="1"/>
</dbReference>
<comment type="function">
    <text evidence="1">May act as a substrate-specific adapter of an E3 ubiquitin-protein ligase complex (CUL3-RBX1-BTB) which mediates the ubiquitination and subsequent proteasomal degradation of target proteins.</text>
</comment>
<dbReference type="SUPFAM" id="SSF54695">
    <property type="entry name" value="POZ domain"/>
    <property type="match status" value="1"/>
</dbReference>
<evidence type="ECO:0000313" key="12">
    <source>
        <dbReference type="Proteomes" id="UP000054558"/>
    </source>
</evidence>
<evidence type="ECO:0000259" key="10">
    <source>
        <dbReference type="PROSITE" id="PS50097"/>
    </source>
</evidence>
<feature type="transmembrane region" description="Helical" evidence="9">
    <location>
        <begin position="474"/>
        <end position="500"/>
    </location>
</feature>
<evidence type="ECO:0000256" key="6">
    <source>
        <dbReference type="ARBA" id="ARBA00022989"/>
    </source>
</evidence>
<evidence type="ECO:0000256" key="9">
    <source>
        <dbReference type="SAM" id="Phobius"/>
    </source>
</evidence>
<keyword evidence="7 9" id="KW-0472">Membrane</keyword>
<gene>
    <name evidence="11" type="ORF">KFL_000760340</name>
</gene>
<comment type="pathway">
    <text evidence="3">Protein modification; protein ubiquitination.</text>
</comment>
<keyword evidence="6 9" id="KW-1133">Transmembrane helix</keyword>
<comment type="similarity">
    <text evidence="4">Belongs to the autoinducer-2 exporter (AI-2E) (TC 2.A.86) family.</text>
</comment>
<dbReference type="InterPro" id="IPR011705">
    <property type="entry name" value="BACK"/>
</dbReference>
<keyword evidence="12" id="KW-1185">Reference proteome</keyword>
<comment type="subcellular location">
    <subcellularLocation>
        <location evidence="2">Membrane</location>
        <topology evidence="2">Multi-pass membrane protein</topology>
    </subcellularLocation>
</comment>
<proteinExistence type="inferred from homology"/>
<feature type="transmembrane region" description="Helical" evidence="9">
    <location>
        <begin position="623"/>
        <end position="644"/>
    </location>
</feature>
<dbReference type="AlphaFoldDB" id="A0A1Y1HRP1"/>
<dbReference type="Gene3D" id="2.60.210.10">
    <property type="entry name" value="Apoptosis, Tumor Necrosis Factor Receptor Associated Protein 2, Chain A"/>
    <property type="match status" value="1"/>
</dbReference>
<dbReference type="PANTHER" id="PTHR21716:SF4">
    <property type="entry name" value="TRANSMEMBRANE PROTEIN 245"/>
    <property type="match status" value="1"/>
</dbReference>
<evidence type="ECO:0000256" key="7">
    <source>
        <dbReference type="ARBA" id="ARBA00023136"/>
    </source>
</evidence>
<name>A0A1Y1HRP1_KLENI</name>
<feature type="transmembrane region" description="Helical" evidence="9">
    <location>
        <begin position="592"/>
        <end position="611"/>
    </location>
</feature>
<feature type="transmembrane region" description="Helical" evidence="9">
    <location>
        <begin position="528"/>
        <end position="555"/>
    </location>
</feature>
<dbReference type="SMART" id="SM00875">
    <property type="entry name" value="BACK"/>
    <property type="match status" value="1"/>
</dbReference>
<feature type="transmembrane region" description="Helical" evidence="9">
    <location>
        <begin position="172"/>
        <end position="188"/>
    </location>
</feature>
<keyword evidence="5 9" id="KW-0812">Transmembrane</keyword>
<dbReference type="SMART" id="SM00225">
    <property type="entry name" value="BTB"/>
    <property type="match status" value="1"/>
</dbReference>
<accession>A0A1Y1HRP1</accession>
<dbReference type="InterPro" id="IPR011333">
    <property type="entry name" value="SKP1/BTB/POZ_sf"/>
</dbReference>
<dbReference type="Gene3D" id="1.25.40.420">
    <property type="match status" value="1"/>
</dbReference>